<sequence>MKFNFQPSGKCGNCYWFRRSEKKDNVVIEPCGCRKDNDPKECPPEDFMARNKKKAKRPHKSWEIE</sequence>
<organism evidence="2">
    <name type="scientific">marine sediment metagenome</name>
    <dbReference type="NCBI Taxonomy" id="412755"/>
    <lineage>
        <taxon>unclassified sequences</taxon>
        <taxon>metagenomes</taxon>
        <taxon>ecological metagenomes</taxon>
    </lineage>
</organism>
<reference evidence="2" key="1">
    <citation type="journal article" date="2014" name="Front. Microbiol.">
        <title>High frequency of phylogenetically diverse reductive dehalogenase-homologous genes in deep subseafloor sedimentary metagenomes.</title>
        <authorList>
            <person name="Kawai M."/>
            <person name="Futagami T."/>
            <person name="Toyoda A."/>
            <person name="Takaki Y."/>
            <person name="Nishi S."/>
            <person name="Hori S."/>
            <person name="Arai W."/>
            <person name="Tsubouchi T."/>
            <person name="Morono Y."/>
            <person name="Uchiyama I."/>
            <person name="Ito T."/>
            <person name="Fujiyama A."/>
            <person name="Inagaki F."/>
            <person name="Takami H."/>
        </authorList>
    </citation>
    <scope>NUCLEOTIDE SEQUENCE</scope>
    <source>
        <strain evidence="2">Expedition CK06-06</strain>
    </source>
</reference>
<evidence type="ECO:0000313" key="2">
    <source>
        <dbReference type="EMBL" id="GAG86954.1"/>
    </source>
</evidence>
<proteinExistence type="predicted"/>
<feature type="region of interest" description="Disordered" evidence="1">
    <location>
        <begin position="44"/>
        <end position="65"/>
    </location>
</feature>
<feature type="non-terminal residue" evidence="2">
    <location>
        <position position="65"/>
    </location>
</feature>
<accession>X1AVE6</accession>
<evidence type="ECO:0000256" key="1">
    <source>
        <dbReference type="SAM" id="MobiDB-lite"/>
    </source>
</evidence>
<gene>
    <name evidence="2" type="ORF">S01H4_30301</name>
</gene>
<dbReference type="AlphaFoldDB" id="X1AVE6"/>
<protein>
    <submittedName>
        <fullName evidence="2">Uncharacterized protein</fullName>
    </submittedName>
</protein>
<feature type="compositionally biased region" description="Basic residues" evidence="1">
    <location>
        <begin position="50"/>
        <end position="59"/>
    </location>
</feature>
<dbReference type="EMBL" id="BART01015629">
    <property type="protein sequence ID" value="GAG86954.1"/>
    <property type="molecule type" value="Genomic_DNA"/>
</dbReference>
<comment type="caution">
    <text evidence="2">The sequence shown here is derived from an EMBL/GenBank/DDBJ whole genome shotgun (WGS) entry which is preliminary data.</text>
</comment>
<name>X1AVE6_9ZZZZ</name>